<keyword evidence="6 7" id="KW-0472">Membrane</keyword>
<dbReference type="Proteomes" id="UP000504693">
    <property type="component" value="Chromosome"/>
</dbReference>
<evidence type="ECO:0000256" key="6">
    <source>
        <dbReference type="ARBA" id="ARBA00023136"/>
    </source>
</evidence>
<evidence type="ECO:0000256" key="5">
    <source>
        <dbReference type="ARBA" id="ARBA00022989"/>
    </source>
</evidence>
<dbReference type="PANTHER" id="PTHR33452:SF1">
    <property type="entry name" value="INNER MEMBRANE PROTEIN YPHA-RELATED"/>
    <property type="match status" value="1"/>
</dbReference>
<accession>A0A7D4CEP8</accession>
<comment type="subcellular location">
    <subcellularLocation>
        <location evidence="1">Cell membrane</location>
        <topology evidence="1">Multi-pass membrane protein</topology>
    </subcellularLocation>
</comment>
<protein>
    <submittedName>
        <fullName evidence="8">DoxX family protein</fullName>
    </submittedName>
</protein>
<dbReference type="GO" id="GO:0005886">
    <property type="term" value="C:plasma membrane"/>
    <property type="evidence" value="ECO:0007669"/>
    <property type="project" value="UniProtKB-SubCell"/>
</dbReference>
<keyword evidence="9" id="KW-1185">Reference proteome</keyword>
<evidence type="ECO:0000313" key="8">
    <source>
        <dbReference type="EMBL" id="QKG72649.1"/>
    </source>
</evidence>
<sequence length="152" mass="16783">MQSILSFYDRLTAFLASRLPEGLALLVTRVALAGIFWRSGRTKIEEGTILTVSDNAKLLFEYEYTGVPLSPDLAAPLAAYAENLFPILLVVGLATRFSAFALLVMTMVIQFFVYPEAWWQTHILWVAMAAILISRGGGLISVDAALAARRMR</sequence>
<evidence type="ECO:0000256" key="7">
    <source>
        <dbReference type="SAM" id="Phobius"/>
    </source>
</evidence>
<proteinExistence type="inferred from homology"/>
<name>A0A7D4CEP8_9SPHN</name>
<dbReference type="EMBL" id="CP053921">
    <property type="protein sequence ID" value="QKG72649.1"/>
    <property type="molecule type" value="Genomic_DNA"/>
</dbReference>
<evidence type="ECO:0000313" key="9">
    <source>
        <dbReference type="Proteomes" id="UP000504693"/>
    </source>
</evidence>
<feature type="transmembrane region" description="Helical" evidence="7">
    <location>
        <begin position="123"/>
        <end position="146"/>
    </location>
</feature>
<keyword evidence="5 7" id="KW-1133">Transmembrane helix</keyword>
<keyword evidence="4 7" id="KW-0812">Transmembrane</keyword>
<dbReference type="PANTHER" id="PTHR33452">
    <property type="entry name" value="OXIDOREDUCTASE CATD-RELATED"/>
    <property type="match status" value="1"/>
</dbReference>
<evidence type="ECO:0000256" key="2">
    <source>
        <dbReference type="ARBA" id="ARBA00006679"/>
    </source>
</evidence>
<keyword evidence="3" id="KW-1003">Cell membrane</keyword>
<dbReference type="InterPro" id="IPR032808">
    <property type="entry name" value="DoxX"/>
</dbReference>
<evidence type="ECO:0000256" key="4">
    <source>
        <dbReference type="ARBA" id="ARBA00022692"/>
    </source>
</evidence>
<evidence type="ECO:0000256" key="3">
    <source>
        <dbReference type="ARBA" id="ARBA00022475"/>
    </source>
</evidence>
<dbReference type="AlphaFoldDB" id="A0A7D4CEP8"/>
<gene>
    <name evidence="8" type="ORF">HQR01_03730</name>
</gene>
<dbReference type="InterPro" id="IPR051907">
    <property type="entry name" value="DoxX-like_oxidoreductase"/>
</dbReference>
<evidence type="ECO:0000256" key="1">
    <source>
        <dbReference type="ARBA" id="ARBA00004651"/>
    </source>
</evidence>
<reference evidence="8 9" key="1">
    <citation type="submission" date="2020-05" db="EMBL/GenBank/DDBJ databases">
        <title>Erythrobacter mangrovi sp. nov., isolated from rhizosphere soil of mangrove plant (Kandelia candel).</title>
        <authorList>
            <person name="Ye Y.H."/>
        </authorList>
    </citation>
    <scope>NUCLEOTIDE SEQUENCE [LARGE SCALE GENOMIC DNA]</scope>
    <source>
        <strain evidence="8 9">EB310</strain>
    </source>
</reference>
<feature type="transmembrane region" description="Helical" evidence="7">
    <location>
        <begin position="87"/>
        <end position="111"/>
    </location>
</feature>
<comment type="similarity">
    <text evidence="2">Belongs to the DoxX family.</text>
</comment>
<organism evidence="8 9">
    <name type="scientific">Erythrobacter mangrovi</name>
    <dbReference type="NCBI Taxonomy" id="2739433"/>
    <lineage>
        <taxon>Bacteria</taxon>
        <taxon>Pseudomonadati</taxon>
        <taxon>Pseudomonadota</taxon>
        <taxon>Alphaproteobacteria</taxon>
        <taxon>Sphingomonadales</taxon>
        <taxon>Erythrobacteraceae</taxon>
        <taxon>Erythrobacter/Porphyrobacter group</taxon>
        <taxon>Erythrobacter</taxon>
    </lineage>
</organism>
<dbReference type="Pfam" id="PF07681">
    <property type="entry name" value="DoxX"/>
    <property type="match status" value="1"/>
</dbReference>
<dbReference type="KEGG" id="emv:HQR01_03730"/>